<dbReference type="HOGENOM" id="CLU_1116767_0_0_1"/>
<dbReference type="Proteomes" id="UP000015101">
    <property type="component" value="Unassembled WGS sequence"/>
</dbReference>
<sequence length="249" mass="27996">MPGVGRNRFGHISGTKKSVEHLTKSTSAGSLNDSLQQLAAVVVPKLAEQICGRCERSLSHDEAVLRNICWYHKRFAENSKKCVPPCSYYSEAVATTSRKKSNRHLNHASASKERSKTSKQKKSVEHLTKSTSAGSLNDSLQQLAAVVVPKLAEQICGRCERSLSHDEAVLRNICWYHKRFAENSKKCVPPCSYYSEAVATTSRKKSNRHLNHASASKERSKTSKQLEHDLRFVLDFITCRFLVVFNLYQ</sequence>
<feature type="region of interest" description="Disordered" evidence="1">
    <location>
        <begin position="98"/>
        <end position="131"/>
    </location>
</feature>
<reference evidence="3" key="3">
    <citation type="submission" date="2015-06" db="UniProtKB">
        <authorList>
            <consortium name="EnsemblMetazoa"/>
        </authorList>
    </citation>
    <scope>IDENTIFICATION</scope>
</reference>
<evidence type="ECO:0000313" key="2">
    <source>
        <dbReference type="EMBL" id="ESO08288.1"/>
    </source>
</evidence>
<dbReference type="OrthoDB" id="6270215at2759"/>
<dbReference type="KEGG" id="hro:HELRODRAFT_184079"/>
<dbReference type="AlphaFoldDB" id="T1FKJ3"/>
<accession>T1FKJ3</accession>
<dbReference type="InParanoid" id="T1FKJ3"/>
<name>T1FKJ3_HELRO</name>
<dbReference type="CTD" id="20209342"/>
<dbReference type="RefSeq" id="XP_009013617.1">
    <property type="nucleotide sequence ID" value="XM_009015369.1"/>
</dbReference>
<gene>
    <name evidence="3" type="primary">20209342</name>
    <name evidence="2" type="ORF">HELRODRAFT_184079</name>
</gene>
<dbReference type="EnsemblMetazoa" id="HelroT184079">
    <property type="protein sequence ID" value="HelroP184079"/>
    <property type="gene ID" value="HelroG184079"/>
</dbReference>
<dbReference type="EMBL" id="KB096091">
    <property type="protein sequence ID" value="ESO08288.1"/>
    <property type="molecule type" value="Genomic_DNA"/>
</dbReference>
<evidence type="ECO:0000313" key="3">
    <source>
        <dbReference type="EnsemblMetazoa" id="HelroP184079"/>
    </source>
</evidence>
<feature type="region of interest" description="Disordered" evidence="1">
    <location>
        <begin position="1"/>
        <end position="24"/>
    </location>
</feature>
<evidence type="ECO:0000313" key="4">
    <source>
        <dbReference type="Proteomes" id="UP000015101"/>
    </source>
</evidence>
<proteinExistence type="predicted"/>
<protein>
    <submittedName>
        <fullName evidence="2 3">Uncharacterized protein</fullName>
    </submittedName>
</protein>
<organism evidence="3 4">
    <name type="scientific">Helobdella robusta</name>
    <name type="common">Californian leech</name>
    <dbReference type="NCBI Taxonomy" id="6412"/>
    <lineage>
        <taxon>Eukaryota</taxon>
        <taxon>Metazoa</taxon>
        <taxon>Spiralia</taxon>
        <taxon>Lophotrochozoa</taxon>
        <taxon>Annelida</taxon>
        <taxon>Clitellata</taxon>
        <taxon>Hirudinea</taxon>
        <taxon>Rhynchobdellida</taxon>
        <taxon>Glossiphoniidae</taxon>
        <taxon>Helobdella</taxon>
    </lineage>
</organism>
<dbReference type="PANTHER" id="PTHR33327:SF3">
    <property type="entry name" value="RNA-DIRECTED DNA POLYMERASE"/>
    <property type="match status" value="1"/>
</dbReference>
<dbReference type="EMBL" id="AMQM01009174">
    <property type="status" value="NOT_ANNOTATED_CDS"/>
    <property type="molecule type" value="Genomic_DNA"/>
</dbReference>
<reference evidence="2 4" key="2">
    <citation type="journal article" date="2013" name="Nature">
        <title>Insights into bilaterian evolution from three spiralian genomes.</title>
        <authorList>
            <person name="Simakov O."/>
            <person name="Marletaz F."/>
            <person name="Cho S.J."/>
            <person name="Edsinger-Gonzales E."/>
            <person name="Havlak P."/>
            <person name="Hellsten U."/>
            <person name="Kuo D.H."/>
            <person name="Larsson T."/>
            <person name="Lv J."/>
            <person name="Arendt D."/>
            <person name="Savage R."/>
            <person name="Osoegawa K."/>
            <person name="de Jong P."/>
            <person name="Grimwood J."/>
            <person name="Chapman J.A."/>
            <person name="Shapiro H."/>
            <person name="Aerts A."/>
            <person name="Otillar R.P."/>
            <person name="Terry A.Y."/>
            <person name="Boore J.L."/>
            <person name="Grigoriev I.V."/>
            <person name="Lindberg D.R."/>
            <person name="Seaver E.C."/>
            <person name="Weisblat D.A."/>
            <person name="Putnam N.H."/>
            <person name="Rokhsar D.S."/>
        </authorList>
    </citation>
    <scope>NUCLEOTIDE SEQUENCE</scope>
</reference>
<dbReference type="PANTHER" id="PTHR33327">
    <property type="entry name" value="ENDONUCLEASE"/>
    <property type="match status" value="1"/>
</dbReference>
<evidence type="ECO:0000256" key="1">
    <source>
        <dbReference type="SAM" id="MobiDB-lite"/>
    </source>
</evidence>
<reference evidence="4" key="1">
    <citation type="submission" date="2012-12" db="EMBL/GenBank/DDBJ databases">
        <authorList>
            <person name="Hellsten U."/>
            <person name="Grimwood J."/>
            <person name="Chapman J.A."/>
            <person name="Shapiro H."/>
            <person name="Aerts A."/>
            <person name="Otillar R.P."/>
            <person name="Terry A.Y."/>
            <person name="Boore J.L."/>
            <person name="Simakov O."/>
            <person name="Marletaz F."/>
            <person name="Cho S.-J."/>
            <person name="Edsinger-Gonzales E."/>
            <person name="Havlak P."/>
            <person name="Kuo D.-H."/>
            <person name="Larsson T."/>
            <person name="Lv J."/>
            <person name="Arendt D."/>
            <person name="Savage R."/>
            <person name="Osoegawa K."/>
            <person name="de Jong P."/>
            <person name="Lindberg D.R."/>
            <person name="Seaver E.C."/>
            <person name="Weisblat D.A."/>
            <person name="Putnam N.H."/>
            <person name="Grigoriev I.V."/>
            <person name="Rokhsar D.S."/>
        </authorList>
    </citation>
    <scope>NUCLEOTIDE SEQUENCE</scope>
</reference>
<dbReference type="EMBL" id="AMQM01009173">
    <property type="status" value="NOT_ANNOTATED_CDS"/>
    <property type="molecule type" value="Genomic_DNA"/>
</dbReference>
<dbReference type="GeneID" id="20209342"/>
<keyword evidence="4" id="KW-1185">Reference proteome</keyword>
<feature type="compositionally biased region" description="Basic and acidic residues" evidence="1">
    <location>
        <begin position="110"/>
        <end position="128"/>
    </location>
</feature>